<name>A0A7W8BIM8_9ACTN</name>
<gene>
    <name evidence="1" type="ORF">FHS32_000339</name>
</gene>
<accession>A0A7W8BIM8</accession>
<protein>
    <submittedName>
        <fullName evidence="1">ABC-type glycerol-3-phosphate transport system permease component</fullName>
    </submittedName>
</protein>
<dbReference type="AlphaFoldDB" id="A0A7W8BIM8"/>
<evidence type="ECO:0000313" key="1">
    <source>
        <dbReference type="EMBL" id="MBB5123627.1"/>
    </source>
</evidence>
<reference evidence="1 2" key="1">
    <citation type="submission" date="2020-08" db="EMBL/GenBank/DDBJ databases">
        <title>Genomic Encyclopedia of Type Strains, Phase III (KMG-III): the genomes of soil and plant-associated and newly described type strains.</title>
        <authorList>
            <person name="Whitman W."/>
        </authorList>
    </citation>
    <scope>NUCLEOTIDE SEQUENCE [LARGE SCALE GENOMIC DNA]</scope>
    <source>
        <strain evidence="1 2">CECT 3226</strain>
    </source>
</reference>
<keyword evidence="2" id="KW-1185">Reference proteome</keyword>
<dbReference type="EMBL" id="JACHJE010000001">
    <property type="protein sequence ID" value="MBB5123627.1"/>
    <property type="molecule type" value="Genomic_DNA"/>
</dbReference>
<sequence>MAATVPVTAPVILVFFFAQKACAEGVTLTGVKG</sequence>
<proteinExistence type="predicted"/>
<organism evidence="1 2">
    <name type="scientific">Streptomyces griseoloalbus</name>
    <dbReference type="NCBI Taxonomy" id="67303"/>
    <lineage>
        <taxon>Bacteria</taxon>
        <taxon>Bacillati</taxon>
        <taxon>Actinomycetota</taxon>
        <taxon>Actinomycetes</taxon>
        <taxon>Kitasatosporales</taxon>
        <taxon>Streptomycetaceae</taxon>
        <taxon>Streptomyces</taxon>
    </lineage>
</organism>
<evidence type="ECO:0000313" key="2">
    <source>
        <dbReference type="Proteomes" id="UP000568022"/>
    </source>
</evidence>
<dbReference type="Proteomes" id="UP000568022">
    <property type="component" value="Unassembled WGS sequence"/>
</dbReference>
<comment type="caution">
    <text evidence="1">The sequence shown here is derived from an EMBL/GenBank/DDBJ whole genome shotgun (WGS) entry which is preliminary data.</text>
</comment>